<dbReference type="Gene3D" id="2.60.40.10">
    <property type="entry name" value="Immunoglobulins"/>
    <property type="match status" value="1"/>
</dbReference>
<organism evidence="3 4">
    <name type="scientific">Ilyodon furcidens</name>
    <name type="common">goldbreast splitfin</name>
    <dbReference type="NCBI Taxonomy" id="33524"/>
    <lineage>
        <taxon>Eukaryota</taxon>
        <taxon>Metazoa</taxon>
        <taxon>Chordata</taxon>
        <taxon>Craniata</taxon>
        <taxon>Vertebrata</taxon>
        <taxon>Euteleostomi</taxon>
        <taxon>Actinopterygii</taxon>
        <taxon>Neopterygii</taxon>
        <taxon>Teleostei</taxon>
        <taxon>Neoteleostei</taxon>
        <taxon>Acanthomorphata</taxon>
        <taxon>Ovalentaria</taxon>
        <taxon>Atherinomorphae</taxon>
        <taxon>Cyprinodontiformes</taxon>
        <taxon>Goodeidae</taxon>
        <taxon>Ilyodon</taxon>
    </lineage>
</organism>
<keyword evidence="1" id="KW-0812">Transmembrane</keyword>
<sequence length="245" mass="27775">MYHCAIIGWIENIWHGIYLVLEGHSERILNYQVIQEGKVSDPVHESNLATLQCSVISAFNHNTCPEDISVFWFRSKSDKSDPDVIYADGERHDECQKKSEFQRRCVFSKNISRSDTGTYYCAVASCGEIFFGNGTNQQVEQTADPDRNALVITICLIISLIVNIIVICYQNPRAACKQIKGTESPSSPASHDNMTELREYVASENQDLNYASLHFSGGKCTRRTKKKLLDTEKDVFSRCIYQVKI</sequence>
<dbReference type="PROSITE" id="PS50835">
    <property type="entry name" value="IG_LIKE"/>
    <property type="match status" value="1"/>
</dbReference>
<keyword evidence="1" id="KW-0472">Membrane</keyword>
<dbReference type="InterPro" id="IPR007110">
    <property type="entry name" value="Ig-like_dom"/>
</dbReference>
<dbReference type="CDD" id="cd00099">
    <property type="entry name" value="IgV"/>
    <property type="match status" value="1"/>
</dbReference>
<keyword evidence="4" id="KW-1185">Reference proteome</keyword>
<name>A0ABV0TZQ9_9TELE</name>
<comment type="caution">
    <text evidence="3">The sequence shown here is derived from an EMBL/GenBank/DDBJ whole genome shotgun (WGS) entry which is preliminary data.</text>
</comment>
<keyword evidence="1" id="KW-1133">Transmembrane helix</keyword>
<dbReference type="SUPFAM" id="SSF48726">
    <property type="entry name" value="Immunoglobulin"/>
    <property type="match status" value="1"/>
</dbReference>
<evidence type="ECO:0000313" key="4">
    <source>
        <dbReference type="Proteomes" id="UP001482620"/>
    </source>
</evidence>
<feature type="transmembrane region" description="Helical" evidence="1">
    <location>
        <begin position="149"/>
        <end position="169"/>
    </location>
</feature>
<protein>
    <recommendedName>
        <fullName evidence="2">Ig-like domain-containing protein</fullName>
    </recommendedName>
</protein>
<dbReference type="InterPro" id="IPR013106">
    <property type="entry name" value="Ig_V-set"/>
</dbReference>
<accession>A0ABV0TZQ9</accession>
<dbReference type="EMBL" id="JAHRIQ010051251">
    <property type="protein sequence ID" value="MEQ2238276.1"/>
    <property type="molecule type" value="Genomic_DNA"/>
</dbReference>
<evidence type="ECO:0000313" key="3">
    <source>
        <dbReference type="EMBL" id="MEQ2238276.1"/>
    </source>
</evidence>
<evidence type="ECO:0000259" key="2">
    <source>
        <dbReference type="PROSITE" id="PS50835"/>
    </source>
</evidence>
<dbReference type="InterPro" id="IPR036179">
    <property type="entry name" value="Ig-like_dom_sf"/>
</dbReference>
<evidence type="ECO:0000256" key="1">
    <source>
        <dbReference type="SAM" id="Phobius"/>
    </source>
</evidence>
<dbReference type="Pfam" id="PF07686">
    <property type="entry name" value="V-set"/>
    <property type="match status" value="1"/>
</dbReference>
<reference evidence="3 4" key="1">
    <citation type="submission" date="2021-06" db="EMBL/GenBank/DDBJ databases">
        <authorList>
            <person name="Palmer J.M."/>
        </authorList>
    </citation>
    <scope>NUCLEOTIDE SEQUENCE [LARGE SCALE GENOMIC DNA]</scope>
    <source>
        <strain evidence="4">if_2019</strain>
        <tissue evidence="3">Muscle</tissue>
    </source>
</reference>
<gene>
    <name evidence="3" type="ORF">ILYODFUR_031526</name>
</gene>
<dbReference type="InterPro" id="IPR013783">
    <property type="entry name" value="Ig-like_fold"/>
</dbReference>
<feature type="domain" description="Ig-like" evidence="2">
    <location>
        <begin position="26"/>
        <end position="142"/>
    </location>
</feature>
<dbReference type="Proteomes" id="UP001482620">
    <property type="component" value="Unassembled WGS sequence"/>
</dbReference>
<proteinExistence type="predicted"/>